<comment type="caution">
    <text evidence="7">The sequence shown here is derived from an EMBL/GenBank/DDBJ whole genome shotgun (WGS) entry which is preliminary data.</text>
</comment>
<accession>A0A7C2SQR9</accession>
<organism evidence="7">
    <name type="scientific">Thermoanaerobaculum aquaticum</name>
    <dbReference type="NCBI Taxonomy" id="1312852"/>
    <lineage>
        <taxon>Bacteria</taxon>
        <taxon>Pseudomonadati</taxon>
        <taxon>Acidobacteriota</taxon>
        <taxon>Thermoanaerobaculia</taxon>
        <taxon>Thermoanaerobaculales</taxon>
        <taxon>Thermoanaerobaculaceae</taxon>
        <taxon>Thermoanaerobaculum</taxon>
    </lineage>
</organism>
<comment type="similarity">
    <text evidence="2">Belongs to the RmuC family.</text>
</comment>
<keyword evidence="4" id="KW-0233">DNA recombination</keyword>
<evidence type="ECO:0000256" key="6">
    <source>
        <dbReference type="SAM" id="Phobius"/>
    </source>
</evidence>
<keyword evidence="6" id="KW-0472">Membrane</keyword>
<evidence type="ECO:0000256" key="2">
    <source>
        <dbReference type="ARBA" id="ARBA00009840"/>
    </source>
</evidence>
<evidence type="ECO:0000256" key="4">
    <source>
        <dbReference type="ARBA" id="ARBA00023172"/>
    </source>
</evidence>
<sequence length="437" mass="47829">MATPSRPAGACRLGGGGGFPALGFAAGHTPTAGGARGGAGKGGVVSSLSWLLLAVVAVVAVLLVLLLLQSRSTRRLEEQLARVTTEVALAQQNALTAALSQVGQTVERFHQALADFGQKVQSSQQQELEAARQTLSRQLAELIAAVNNQLAQAQAQLGERFEGATRIFGELRGQLGQVAEMAARMENLGKEIQELQDILKAPKLRGQLGEMQLEAFLAQVLPEKFWQSQYRFRDGQVVDAVIRLRDHLVPVDAKFPLEAFQRLLRAEDDQARRQARRDFVRTVKARVDEIADKYIRPAEGTFDFALMFVPSENVYYEILLRGEGEGEEPVLAYATARKVIPVSPNSFYAYLMTIVLGLKGMQVEARAAQILAELSRLQVDFEKLAETLRLLGRHLGNAVNQYQEADKLAGRFADRLQQTAAGELPEPNQVPLPARKG</sequence>
<reference evidence="7" key="1">
    <citation type="journal article" date="2020" name="mSystems">
        <title>Genome- and Community-Level Interaction Insights into Carbon Utilization and Element Cycling Functions of Hydrothermarchaeota in Hydrothermal Sediment.</title>
        <authorList>
            <person name="Zhou Z."/>
            <person name="Liu Y."/>
            <person name="Xu W."/>
            <person name="Pan J."/>
            <person name="Luo Z.H."/>
            <person name="Li M."/>
        </authorList>
    </citation>
    <scope>NUCLEOTIDE SEQUENCE [LARGE SCALE GENOMIC DNA]</scope>
    <source>
        <strain evidence="7">SpSt-299</strain>
    </source>
</reference>
<protein>
    <submittedName>
        <fullName evidence="7">DNA recombination protein RmuC</fullName>
    </submittedName>
</protein>
<dbReference type="PANTHER" id="PTHR30563">
    <property type="entry name" value="DNA RECOMBINATION PROTEIN RMUC"/>
    <property type="match status" value="1"/>
</dbReference>
<comment type="function">
    <text evidence="1">Involved in DNA recombination.</text>
</comment>
<name>A0A7C2SQR9_9BACT</name>
<evidence type="ECO:0000256" key="5">
    <source>
        <dbReference type="SAM" id="Coils"/>
    </source>
</evidence>
<evidence type="ECO:0000256" key="3">
    <source>
        <dbReference type="ARBA" id="ARBA00023054"/>
    </source>
</evidence>
<gene>
    <name evidence="7" type="ORF">ENQ31_00615</name>
</gene>
<dbReference type="EMBL" id="DSMR01000040">
    <property type="protein sequence ID" value="HET46658.1"/>
    <property type="molecule type" value="Genomic_DNA"/>
</dbReference>
<evidence type="ECO:0000313" key="7">
    <source>
        <dbReference type="EMBL" id="HET46658.1"/>
    </source>
</evidence>
<dbReference type="PANTHER" id="PTHR30563:SF0">
    <property type="entry name" value="DNA RECOMBINATION PROTEIN RMUC"/>
    <property type="match status" value="1"/>
</dbReference>
<keyword evidence="6" id="KW-0812">Transmembrane</keyword>
<dbReference type="GO" id="GO:0006310">
    <property type="term" value="P:DNA recombination"/>
    <property type="evidence" value="ECO:0007669"/>
    <property type="project" value="UniProtKB-KW"/>
</dbReference>
<feature type="transmembrane region" description="Helical" evidence="6">
    <location>
        <begin position="48"/>
        <end position="68"/>
    </location>
</feature>
<dbReference type="Pfam" id="PF02646">
    <property type="entry name" value="RmuC"/>
    <property type="match status" value="1"/>
</dbReference>
<keyword evidence="6" id="KW-1133">Transmembrane helix</keyword>
<keyword evidence="3 5" id="KW-0175">Coiled coil</keyword>
<proteinExistence type="inferred from homology"/>
<feature type="coiled-coil region" evidence="5">
    <location>
        <begin position="125"/>
        <end position="198"/>
    </location>
</feature>
<dbReference type="InterPro" id="IPR003798">
    <property type="entry name" value="DNA_recombination_RmuC"/>
</dbReference>
<evidence type="ECO:0000256" key="1">
    <source>
        <dbReference type="ARBA" id="ARBA00003416"/>
    </source>
</evidence>
<dbReference type="AlphaFoldDB" id="A0A7C2SQR9"/>